<evidence type="ECO:0000256" key="1">
    <source>
        <dbReference type="ARBA" id="ARBA00006987"/>
    </source>
</evidence>
<dbReference type="Gene3D" id="3.40.190.10">
    <property type="entry name" value="Periplasmic binding protein-like II"/>
    <property type="match status" value="1"/>
</dbReference>
<dbReference type="PANTHER" id="PTHR42928:SF5">
    <property type="entry name" value="BLR1237 PROTEIN"/>
    <property type="match status" value="1"/>
</dbReference>
<keyword evidence="2" id="KW-0732">Signal</keyword>
<dbReference type="EMBL" id="JBBUTH010000008">
    <property type="protein sequence ID" value="MEK8051778.1"/>
    <property type="molecule type" value="Genomic_DNA"/>
</dbReference>
<organism evidence="3 4">
    <name type="scientific">Pseudaquabacterium inlustre</name>
    <dbReference type="NCBI Taxonomy" id="2984192"/>
    <lineage>
        <taxon>Bacteria</taxon>
        <taxon>Pseudomonadati</taxon>
        <taxon>Pseudomonadota</taxon>
        <taxon>Betaproteobacteria</taxon>
        <taxon>Burkholderiales</taxon>
        <taxon>Sphaerotilaceae</taxon>
        <taxon>Pseudaquabacterium</taxon>
    </lineage>
</organism>
<comment type="caution">
    <text evidence="3">The sequence shown here is derived from an EMBL/GenBank/DDBJ whole genome shotgun (WGS) entry which is preliminary data.</text>
</comment>
<evidence type="ECO:0000313" key="3">
    <source>
        <dbReference type="EMBL" id="MEK8051778.1"/>
    </source>
</evidence>
<feature type="signal peptide" evidence="2">
    <location>
        <begin position="1"/>
        <end position="27"/>
    </location>
</feature>
<reference evidence="3 4" key="1">
    <citation type="submission" date="2024-04" db="EMBL/GenBank/DDBJ databases">
        <title>Novel species of the genus Ideonella isolated from streams.</title>
        <authorList>
            <person name="Lu H."/>
        </authorList>
    </citation>
    <scope>NUCLEOTIDE SEQUENCE [LARGE SCALE GENOMIC DNA]</scope>
    <source>
        <strain evidence="3 4">DXS22W</strain>
    </source>
</reference>
<dbReference type="Proteomes" id="UP001365405">
    <property type="component" value="Unassembled WGS sequence"/>
</dbReference>
<dbReference type="SUPFAM" id="SSF53850">
    <property type="entry name" value="Periplasmic binding protein-like II"/>
    <property type="match status" value="1"/>
</dbReference>
<dbReference type="PIRSF" id="PIRSF017082">
    <property type="entry name" value="YflP"/>
    <property type="match status" value="1"/>
</dbReference>
<sequence>MTGLPRRRLVRLGWGLAWAAVAGAGRAAPPFPERPITLLVPFAPGGIADISARAVAEVMSRRLGQPVVVDNRPSAGSIVASQAAASARPDGHTLLLMSNGHAVSVGLFRKLPYDTRHSFAPISTLGYFDIGVFVPAGSRLGSLKDLVAAARARPGRLNVGTIAVGSTQHLAAKLFETVAGIDVTVVPYKTSPAVTTALRSGEIDAAFEILGPMAGQVQAGALRVLAVSSDRRNPSLPEVPTVAEAGVAGYQVASWNALAAPAGTPPEVIATLNQAAREAMASPAVQERLGKLGMRTAASTPAEMARLLDNEIRRWGEVIRAAHIEPE</sequence>
<dbReference type="Gene3D" id="3.40.190.150">
    <property type="entry name" value="Bordetella uptake gene, domain 1"/>
    <property type="match status" value="1"/>
</dbReference>
<proteinExistence type="inferred from homology"/>
<name>A0ABU9CIV5_9BURK</name>
<feature type="chain" id="PRO_5047260613" evidence="2">
    <location>
        <begin position="28"/>
        <end position="327"/>
    </location>
</feature>
<dbReference type="InterPro" id="IPR042100">
    <property type="entry name" value="Bug_dom1"/>
</dbReference>
<dbReference type="Pfam" id="PF03401">
    <property type="entry name" value="TctC"/>
    <property type="match status" value="1"/>
</dbReference>
<evidence type="ECO:0000313" key="4">
    <source>
        <dbReference type="Proteomes" id="UP001365405"/>
    </source>
</evidence>
<dbReference type="CDD" id="cd13578">
    <property type="entry name" value="PBP2_Bug27"/>
    <property type="match status" value="1"/>
</dbReference>
<keyword evidence="4" id="KW-1185">Reference proteome</keyword>
<comment type="similarity">
    <text evidence="1">Belongs to the UPF0065 (bug) family.</text>
</comment>
<dbReference type="PANTHER" id="PTHR42928">
    <property type="entry name" value="TRICARBOXYLATE-BINDING PROTEIN"/>
    <property type="match status" value="1"/>
</dbReference>
<dbReference type="RefSeq" id="WP_341411476.1">
    <property type="nucleotide sequence ID" value="NZ_JBBUTH010000008.1"/>
</dbReference>
<evidence type="ECO:0000256" key="2">
    <source>
        <dbReference type="SAM" id="SignalP"/>
    </source>
</evidence>
<accession>A0ABU9CIV5</accession>
<gene>
    <name evidence="3" type="ORF">AACH10_16120</name>
</gene>
<dbReference type="InterPro" id="IPR005064">
    <property type="entry name" value="BUG"/>
</dbReference>
<protein>
    <submittedName>
        <fullName evidence="3">Tripartite tricarboxylate transporter substrate binding protein</fullName>
    </submittedName>
</protein>